<sequence length="504" mass="56978">MVARIGRPLSLRRLFILLAALSTAHAASATDSGLTVSVDRHTVEYGKSVVLTVRSTEPDTDPGAISLAALEPDFAIEPIRGRSATETDTPMRQWRLYPRRPGELIIPAPDNAARRDPVRLNVTPAVDPRDGQPIRVTREISGTDVWLRQAVHLTMTLETASPIIILERETPAHDALAIHELATTERPVDPQQQRYRHTTGWVAHPLRQGEQRLQLPPLRYVRDGVTTHRFYPPVLQLAVRPLPPYLSPQMPIGTLSLQIDRPDRFVFTDELHDLKVTLQGRGIRRQDMPQLERQLASSADITLYPAQQAYQQKTDAGRLIGQSDYAIPFSIKQSGRITLPDLRLDYFDPNTGRIVSRQVAGQAVYAMNRWLFYLLIGIGLVVLGISIRKSLPPLTRHLRRLKGYTRVIGLLPMADSDERVVQLLREVALGEGWPANLTLAQWLQYWQNHYRPDTRLDRAIEALILKRYAGEPLDIRQVREQLRAALSRQHAIPGWLGRLTPVNE</sequence>
<feature type="transmembrane region" description="Helical" evidence="1">
    <location>
        <begin position="370"/>
        <end position="391"/>
    </location>
</feature>
<reference evidence="3 4" key="1">
    <citation type="submission" date="2019-03" db="EMBL/GenBank/DDBJ databases">
        <title>Genomic Encyclopedia of Type Strains, Phase IV (KMG-IV): sequencing the most valuable type-strain genomes for metagenomic binning, comparative biology and taxonomic classification.</title>
        <authorList>
            <person name="Goeker M."/>
        </authorList>
    </citation>
    <scope>NUCLEOTIDE SEQUENCE [LARGE SCALE GENOMIC DNA]</scope>
    <source>
        <strain evidence="3 4">DSM 16326</strain>
    </source>
</reference>
<keyword evidence="1" id="KW-0472">Membrane</keyword>
<organism evidence="3 4">
    <name type="scientific">Thiohalophilus thiocyanatoxydans</name>
    <dbReference type="NCBI Taxonomy" id="381308"/>
    <lineage>
        <taxon>Bacteria</taxon>
        <taxon>Pseudomonadati</taxon>
        <taxon>Pseudomonadota</taxon>
        <taxon>Gammaproteobacteria</taxon>
        <taxon>Thiohalomonadales</taxon>
        <taxon>Thiohalophilaceae</taxon>
        <taxon>Thiohalophilus</taxon>
    </lineage>
</organism>
<dbReference type="AlphaFoldDB" id="A0A4R8IPH7"/>
<keyword evidence="1" id="KW-0812">Transmembrane</keyword>
<dbReference type="EMBL" id="SOQX01000002">
    <property type="protein sequence ID" value="TDY02816.1"/>
    <property type="molecule type" value="Genomic_DNA"/>
</dbReference>
<evidence type="ECO:0000256" key="1">
    <source>
        <dbReference type="SAM" id="Phobius"/>
    </source>
</evidence>
<comment type="caution">
    <text evidence="3">The sequence shown here is derived from an EMBL/GenBank/DDBJ whole genome shotgun (WGS) entry which is preliminary data.</text>
</comment>
<dbReference type="InterPro" id="IPR025738">
    <property type="entry name" value="BatD"/>
</dbReference>
<dbReference type="PANTHER" id="PTHR40940:SF1">
    <property type="entry name" value="PROTEIN BATD"/>
    <property type="match status" value="1"/>
</dbReference>
<name>A0A4R8IPH7_9GAMM</name>
<keyword evidence="1" id="KW-1133">Transmembrane helix</keyword>
<proteinExistence type="predicted"/>
<evidence type="ECO:0000313" key="3">
    <source>
        <dbReference type="EMBL" id="TDY02816.1"/>
    </source>
</evidence>
<feature type="chain" id="PRO_5020677364" evidence="2">
    <location>
        <begin position="27"/>
        <end position="504"/>
    </location>
</feature>
<evidence type="ECO:0000256" key="2">
    <source>
        <dbReference type="SAM" id="SignalP"/>
    </source>
</evidence>
<gene>
    <name evidence="3" type="ORF">EDC23_1200</name>
</gene>
<protein>
    <submittedName>
        <fullName evidence="3">Oxygen tolerance protein BatD</fullName>
    </submittedName>
</protein>
<dbReference type="RefSeq" id="WP_134082071.1">
    <property type="nucleotide sequence ID" value="NZ_SOQX01000002.1"/>
</dbReference>
<keyword evidence="2" id="KW-0732">Signal</keyword>
<feature type="signal peptide" evidence="2">
    <location>
        <begin position="1"/>
        <end position="26"/>
    </location>
</feature>
<evidence type="ECO:0000313" key="4">
    <source>
        <dbReference type="Proteomes" id="UP000294914"/>
    </source>
</evidence>
<dbReference type="PANTHER" id="PTHR40940">
    <property type="entry name" value="PROTEIN BATD-RELATED"/>
    <property type="match status" value="1"/>
</dbReference>
<accession>A0A4R8IPH7</accession>
<dbReference type="OrthoDB" id="5293418at2"/>
<dbReference type="Proteomes" id="UP000294914">
    <property type="component" value="Unassembled WGS sequence"/>
</dbReference>
<keyword evidence="4" id="KW-1185">Reference proteome</keyword>